<dbReference type="PANTHER" id="PTHR31793:SF39">
    <property type="entry name" value="THIOESTERASE_THIOL ESTER DEHYDRASE-ISOMERASE"/>
    <property type="match status" value="1"/>
</dbReference>
<accession>A0A2D2LSB0</accession>
<dbReference type="CDD" id="cd00586">
    <property type="entry name" value="4HBT"/>
    <property type="match status" value="1"/>
</dbReference>
<dbReference type="EMBL" id="CP024443">
    <property type="protein sequence ID" value="ATR77914.1"/>
    <property type="molecule type" value="Genomic_DNA"/>
</dbReference>
<protein>
    <submittedName>
        <fullName evidence="1">Acyl-CoA thioesterase</fullName>
    </submittedName>
</protein>
<name>A0A2D2LSB0_FAUOS</name>
<dbReference type="Proteomes" id="UP000229340">
    <property type="component" value="Chromosome"/>
</dbReference>
<dbReference type="RefSeq" id="WP_100269292.1">
    <property type="nucleotide sequence ID" value="NZ_CALTVS010000040.1"/>
</dbReference>
<dbReference type="AlphaFoldDB" id="A0A2D2LSB0"/>
<dbReference type="PANTHER" id="PTHR31793">
    <property type="entry name" value="4-HYDROXYBENZOYL-COA THIOESTERASE FAMILY MEMBER"/>
    <property type="match status" value="1"/>
</dbReference>
<organism evidence="1 2">
    <name type="scientific">Faucicola osloensis</name>
    <name type="common">Moraxella osloensis</name>
    <dbReference type="NCBI Taxonomy" id="34062"/>
    <lineage>
        <taxon>Bacteria</taxon>
        <taxon>Pseudomonadati</taxon>
        <taxon>Pseudomonadota</taxon>
        <taxon>Gammaproteobacteria</taxon>
        <taxon>Moraxellales</taxon>
        <taxon>Moraxellaceae</taxon>
        <taxon>Faucicola</taxon>
    </lineage>
</organism>
<dbReference type="InterPro" id="IPR029069">
    <property type="entry name" value="HotDog_dom_sf"/>
</dbReference>
<gene>
    <name evidence="1" type="ORF">NP7_00610</name>
</gene>
<dbReference type="Pfam" id="PF13279">
    <property type="entry name" value="4HBT_2"/>
    <property type="match status" value="1"/>
</dbReference>
<dbReference type="Gene3D" id="3.10.129.10">
    <property type="entry name" value="Hotdog Thioesterase"/>
    <property type="match status" value="1"/>
</dbReference>
<dbReference type="GO" id="GO:0047617">
    <property type="term" value="F:fatty acyl-CoA hydrolase activity"/>
    <property type="evidence" value="ECO:0007669"/>
    <property type="project" value="TreeGrafter"/>
</dbReference>
<evidence type="ECO:0000313" key="1">
    <source>
        <dbReference type="EMBL" id="ATR77914.1"/>
    </source>
</evidence>
<dbReference type="STRING" id="34062.AXE82_06685"/>
<proteinExistence type="predicted"/>
<evidence type="ECO:0000313" key="2">
    <source>
        <dbReference type="Proteomes" id="UP000229340"/>
    </source>
</evidence>
<sequence length="157" mass="17942">MSNPPMSDATRQKIAQQHNHPLKGFAVIYEQKVEWGDMDAFKHVNNVVYYDYAQRARIHYLEQVDMFNLQTHTVIASSSCQYLNSVTFPDVLWIGIRAKKIGNTSLTHDYVYFSTAQQKVVATASSVIVFFDQTGKNKQPISDGQRQQLTELESHTV</sequence>
<reference evidence="2" key="1">
    <citation type="submission" date="2017-11" db="EMBL/GenBank/DDBJ databases">
        <title>Complete genome sequence of Moraxella osloensis NP7 isolated from human skin.</title>
        <authorList>
            <person name="Lee K."/>
            <person name="Lim J.Y."/>
            <person name="Hwang I."/>
        </authorList>
    </citation>
    <scope>NUCLEOTIDE SEQUENCE [LARGE SCALE GENOMIC DNA]</scope>
    <source>
        <strain evidence="2">NP7</strain>
    </source>
</reference>
<dbReference type="SUPFAM" id="SSF54637">
    <property type="entry name" value="Thioesterase/thiol ester dehydrase-isomerase"/>
    <property type="match status" value="1"/>
</dbReference>
<dbReference type="InterPro" id="IPR050563">
    <property type="entry name" value="4-hydroxybenzoyl-CoA_TE"/>
</dbReference>